<evidence type="ECO:0000313" key="2">
    <source>
        <dbReference type="EMBL" id="BAD69147.1"/>
    </source>
</evidence>
<evidence type="ECO:0000313" key="3">
    <source>
        <dbReference type="Proteomes" id="UP000000763"/>
    </source>
</evidence>
<reference evidence="3" key="2">
    <citation type="journal article" date="2008" name="Nucleic Acids Res.">
        <title>The rice annotation project database (RAP-DB): 2008 update.</title>
        <authorList>
            <consortium name="The rice annotation project (RAP)"/>
        </authorList>
    </citation>
    <scope>GENOME REANNOTATION</scope>
    <source>
        <strain evidence="3">cv. Nipponbare</strain>
    </source>
</reference>
<protein>
    <submittedName>
        <fullName evidence="2">Uncharacterized protein</fullName>
    </submittedName>
</protein>
<feature type="region of interest" description="Disordered" evidence="1">
    <location>
        <begin position="143"/>
        <end position="167"/>
    </location>
</feature>
<organism evidence="2 3">
    <name type="scientific">Oryza sativa subsp. japonica</name>
    <name type="common">Rice</name>
    <dbReference type="NCBI Taxonomy" id="39947"/>
    <lineage>
        <taxon>Eukaryota</taxon>
        <taxon>Viridiplantae</taxon>
        <taxon>Streptophyta</taxon>
        <taxon>Embryophyta</taxon>
        <taxon>Tracheophyta</taxon>
        <taxon>Spermatophyta</taxon>
        <taxon>Magnoliopsida</taxon>
        <taxon>Liliopsida</taxon>
        <taxon>Poales</taxon>
        <taxon>Poaceae</taxon>
        <taxon>BOP clade</taxon>
        <taxon>Oryzoideae</taxon>
        <taxon>Oryzeae</taxon>
        <taxon>Oryzinae</taxon>
        <taxon>Oryza</taxon>
        <taxon>Oryza sativa</taxon>
    </lineage>
</organism>
<evidence type="ECO:0000256" key="1">
    <source>
        <dbReference type="SAM" id="MobiDB-lite"/>
    </source>
</evidence>
<sequence length="167" mass="18111">MASSSSLPTQWRCSHGGRRRHHARGELADAGSCVVADPQSLRPPPRRHRRPTATGSTAHMPQRCCISGSHAQSPPDPPPTHPDNLSSAAVAPPHRRRAAVARSSFRLPQQPPRPLLSPRSHRHGSGPLTPLCFRRRYLRRRAVVPARPPGAPPPQPDIRVSGMGVNG</sequence>
<gene>
    <name evidence="2" type="primary">OSJNBa0015G09.20</name>
</gene>
<dbReference type="Proteomes" id="UP000000763">
    <property type="component" value="Chromosome 6"/>
</dbReference>
<feature type="compositionally biased region" description="Low complexity" evidence="1">
    <location>
        <begin position="82"/>
        <end position="92"/>
    </location>
</feature>
<proteinExistence type="predicted"/>
<feature type="region of interest" description="Disordered" evidence="1">
    <location>
        <begin position="1"/>
        <end position="131"/>
    </location>
</feature>
<reference evidence="3" key="1">
    <citation type="journal article" date="2005" name="Nature">
        <title>The map-based sequence of the rice genome.</title>
        <authorList>
            <consortium name="International rice genome sequencing project (IRGSP)"/>
            <person name="Matsumoto T."/>
            <person name="Wu J."/>
            <person name="Kanamori H."/>
            <person name="Katayose Y."/>
            <person name="Fujisawa M."/>
            <person name="Namiki N."/>
            <person name="Mizuno H."/>
            <person name="Yamamoto K."/>
            <person name="Antonio B.A."/>
            <person name="Baba T."/>
            <person name="Sakata K."/>
            <person name="Nagamura Y."/>
            <person name="Aoki H."/>
            <person name="Arikawa K."/>
            <person name="Arita K."/>
            <person name="Bito T."/>
            <person name="Chiden Y."/>
            <person name="Fujitsuka N."/>
            <person name="Fukunaka R."/>
            <person name="Hamada M."/>
            <person name="Harada C."/>
            <person name="Hayashi A."/>
            <person name="Hijishita S."/>
            <person name="Honda M."/>
            <person name="Hosokawa S."/>
            <person name="Ichikawa Y."/>
            <person name="Idonuma A."/>
            <person name="Iijima M."/>
            <person name="Ikeda M."/>
            <person name="Ikeno M."/>
            <person name="Ito K."/>
            <person name="Ito S."/>
            <person name="Ito T."/>
            <person name="Ito Y."/>
            <person name="Ito Y."/>
            <person name="Iwabuchi A."/>
            <person name="Kamiya K."/>
            <person name="Karasawa W."/>
            <person name="Kurita K."/>
            <person name="Katagiri S."/>
            <person name="Kikuta A."/>
            <person name="Kobayashi H."/>
            <person name="Kobayashi N."/>
            <person name="Machita K."/>
            <person name="Maehara T."/>
            <person name="Masukawa M."/>
            <person name="Mizubayashi T."/>
            <person name="Mukai Y."/>
            <person name="Nagasaki H."/>
            <person name="Nagata Y."/>
            <person name="Naito S."/>
            <person name="Nakashima M."/>
            <person name="Nakama Y."/>
            <person name="Nakamichi Y."/>
            <person name="Nakamura M."/>
            <person name="Meguro A."/>
            <person name="Negishi M."/>
            <person name="Ohta I."/>
            <person name="Ohta T."/>
            <person name="Okamoto M."/>
            <person name="Ono N."/>
            <person name="Saji S."/>
            <person name="Sakaguchi M."/>
            <person name="Sakai K."/>
            <person name="Shibata M."/>
            <person name="Shimokawa T."/>
            <person name="Song J."/>
            <person name="Takazaki Y."/>
            <person name="Terasawa K."/>
            <person name="Tsugane M."/>
            <person name="Tsuji K."/>
            <person name="Ueda S."/>
            <person name="Waki K."/>
            <person name="Yamagata H."/>
            <person name="Yamamoto M."/>
            <person name="Yamamoto S."/>
            <person name="Yamane H."/>
            <person name="Yoshiki S."/>
            <person name="Yoshihara R."/>
            <person name="Yukawa K."/>
            <person name="Zhong H."/>
            <person name="Yano M."/>
            <person name="Yuan Q."/>
            <person name="Ouyang S."/>
            <person name="Liu J."/>
            <person name="Jones K.M."/>
            <person name="Gansberger K."/>
            <person name="Moffat K."/>
            <person name="Hill J."/>
            <person name="Bera J."/>
            <person name="Fadrosh D."/>
            <person name="Jin S."/>
            <person name="Johri S."/>
            <person name="Kim M."/>
            <person name="Overton L."/>
            <person name="Reardon M."/>
            <person name="Tsitrin T."/>
            <person name="Vuong H."/>
            <person name="Weaver B."/>
            <person name="Ciecko A."/>
            <person name="Tallon L."/>
            <person name="Jackson J."/>
            <person name="Pai G."/>
            <person name="Aken S.V."/>
            <person name="Utterback T."/>
            <person name="Reidmuller S."/>
            <person name="Feldblyum T."/>
            <person name="Hsiao J."/>
            <person name="Zismann V."/>
            <person name="Iobst S."/>
            <person name="de Vazeille A.R."/>
            <person name="Buell C.R."/>
            <person name="Ying K."/>
            <person name="Li Y."/>
            <person name="Lu T."/>
            <person name="Huang Y."/>
            <person name="Zhao Q."/>
            <person name="Feng Q."/>
            <person name="Zhang L."/>
            <person name="Zhu J."/>
            <person name="Weng Q."/>
            <person name="Mu J."/>
            <person name="Lu Y."/>
            <person name="Fan D."/>
            <person name="Liu Y."/>
            <person name="Guan J."/>
            <person name="Zhang Y."/>
            <person name="Yu S."/>
            <person name="Liu X."/>
            <person name="Zhang Y."/>
            <person name="Hong G."/>
            <person name="Han B."/>
            <person name="Choisne N."/>
            <person name="Demange N."/>
            <person name="Orjeda G."/>
            <person name="Samain S."/>
            <person name="Cattolico L."/>
            <person name="Pelletier E."/>
            <person name="Couloux A."/>
            <person name="Segurens B."/>
            <person name="Wincker P."/>
            <person name="D'Hont A."/>
            <person name="Scarpelli C."/>
            <person name="Weissenbach J."/>
            <person name="Salanoubat M."/>
            <person name="Quetier F."/>
            <person name="Yu Y."/>
            <person name="Kim H.R."/>
            <person name="Rambo T."/>
            <person name="Currie J."/>
            <person name="Collura K."/>
            <person name="Luo M."/>
            <person name="Yang T."/>
            <person name="Ammiraju J.S.S."/>
            <person name="Engler F."/>
            <person name="Soderlund C."/>
            <person name="Wing R.A."/>
            <person name="Palmer L.E."/>
            <person name="de la Bastide M."/>
            <person name="Spiegel L."/>
            <person name="Nascimento L."/>
            <person name="Zutavern T."/>
            <person name="O'Shaughnessy A."/>
            <person name="Dike S."/>
            <person name="Dedhia N."/>
            <person name="Preston R."/>
            <person name="Balija V."/>
            <person name="McCombie W.R."/>
            <person name="Chow T."/>
            <person name="Chen H."/>
            <person name="Chung M."/>
            <person name="Chen C."/>
            <person name="Shaw J."/>
            <person name="Wu H."/>
            <person name="Hsiao K."/>
            <person name="Chao Y."/>
            <person name="Chu M."/>
            <person name="Cheng C."/>
            <person name="Hour A."/>
            <person name="Lee P."/>
            <person name="Lin S."/>
            <person name="Lin Y."/>
            <person name="Liou J."/>
            <person name="Liu S."/>
            <person name="Hsing Y."/>
            <person name="Raghuvanshi S."/>
            <person name="Mohanty A."/>
            <person name="Bharti A.K."/>
            <person name="Gaur A."/>
            <person name="Gupta V."/>
            <person name="Kumar D."/>
            <person name="Ravi V."/>
            <person name="Vij S."/>
            <person name="Kapur A."/>
            <person name="Khurana P."/>
            <person name="Khurana P."/>
            <person name="Khurana J.P."/>
            <person name="Tyagi A.K."/>
            <person name="Gaikwad K."/>
            <person name="Singh A."/>
            <person name="Dalal V."/>
            <person name="Srivastava S."/>
            <person name="Dixit A."/>
            <person name="Pal A.K."/>
            <person name="Ghazi I.A."/>
            <person name="Yadav M."/>
            <person name="Pandit A."/>
            <person name="Bhargava A."/>
            <person name="Sureshbabu K."/>
            <person name="Batra K."/>
            <person name="Sharma T.R."/>
            <person name="Mohapatra T."/>
            <person name="Singh N.K."/>
            <person name="Messing J."/>
            <person name="Nelson A.B."/>
            <person name="Fuks G."/>
            <person name="Kavchok S."/>
            <person name="Keizer G."/>
            <person name="Linton E."/>
            <person name="Llaca V."/>
            <person name="Song R."/>
            <person name="Tanyolac B."/>
            <person name="Young S."/>
            <person name="Ho-Il K."/>
            <person name="Hahn J.H."/>
            <person name="Sangsakoo G."/>
            <person name="Vanavichit A."/>
            <person name="de Mattos Luiz.A.T."/>
            <person name="Zimmer P.D."/>
            <person name="Malone G."/>
            <person name="Dellagostin O."/>
            <person name="de Oliveira A.C."/>
            <person name="Bevan M."/>
            <person name="Bancroft I."/>
            <person name="Minx P."/>
            <person name="Cordum H."/>
            <person name="Wilson R."/>
            <person name="Cheng Z."/>
            <person name="Jin W."/>
            <person name="Jiang J."/>
            <person name="Leong S.A."/>
            <person name="Iwama H."/>
            <person name="Gojobori T."/>
            <person name="Itoh T."/>
            <person name="Niimura Y."/>
            <person name="Fujii Y."/>
            <person name="Habara T."/>
            <person name="Sakai H."/>
            <person name="Sato Y."/>
            <person name="Wilson G."/>
            <person name="Kumar K."/>
            <person name="McCouch S."/>
            <person name="Juretic N."/>
            <person name="Hoen D."/>
            <person name="Wright S."/>
            <person name="Bruskiewich R."/>
            <person name="Bureau T."/>
            <person name="Miyao A."/>
            <person name="Hirochika H."/>
            <person name="Nishikawa T."/>
            <person name="Kadowaki K."/>
            <person name="Sugiura M."/>
            <person name="Burr B."/>
            <person name="Sasaki T."/>
        </authorList>
    </citation>
    <scope>NUCLEOTIDE SEQUENCE [LARGE SCALE GENOMIC DNA]</scope>
    <source>
        <strain evidence="3">cv. Nipponbare</strain>
    </source>
</reference>
<dbReference type="EMBL" id="AP005763">
    <property type="protein sequence ID" value="BAD69147.1"/>
    <property type="molecule type" value="Genomic_DNA"/>
</dbReference>
<feature type="compositionally biased region" description="Pro residues" evidence="1">
    <location>
        <begin position="146"/>
        <end position="156"/>
    </location>
</feature>
<name>Q5VN28_ORYSJ</name>
<accession>Q5VN28</accession>
<feature type="compositionally biased region" description="Polar residues" evidence="1">
    <location>
        <begin position="1"/>
        <end position="12"/>
    </location>
</feature>
<dbReference type="AlphaFoldDB" id="Q5VN28"/>